<evidence type="ECO:0000313" key="1">
    <source>
        <dbReference type="EMBL" id="PWY56295.1"/>
    </source>
</evidence>
<protein>
    <submittedName>
        <fullName evidence="1">Uncharacterized protein</fullName>
    </submittedName>
</protein>
<organism evidence="1 2">
    <name type="scientific">Legionella qingyii</name>
    <dbReference type="NCBI Taxonomy" id="2184757"/>
    <lineage>
        <taxon>Bacteria</taxon>
        <taxon>Pseudomonadati</taxon>
        <taxon>Pseudomonadota</taxon>
        <taxon>Gammaproteobacteria</taxon>
        <taxon>Legionellales</taxon>
        <taxon>Legionellaceae</taxon>
        <taxon>Legionella</taxon>
    </lineage>
</organism>
<comment type="caution">
    <text evidence="1">The sequence shown here is derived from an EMBL/GenBank/DDBJ whole genome shotgun (WGS) entry which is preliminary data.</text>
</comment>
<gene>
    <name evidence="1" type="ORF">DGG96_07315</name>
</gene>
<accession>A0A317U4V0</accession>
<proteinExistence type="predicted"/>
<reference evidence="1 2" key="1">
    <citation type="submission" date="2018-05" db="EMBL/GenBank/DDBJ databases">
        <title>Legionella qingyii sp.nov., whole genome shotgun sequence.</title>
        <authorList>
            <person name="Wu H."/>
            <person name="Zhu Q."/>
            <person name="Hu C."/>
        </authorList>
    </citation>
    <scope>NUCLEOTIDE SEQUENCE [LARGE SCALE GENOMIC DNA]</scope>
    <source>
        <strain evidence="1 2">HEB18</strain>
    </source>
</reference>
<evidence type="ECO:0000313" key="2">
    <source>
        <dbReference type="Proteomes" id="UP000247152"/>
    </source>
</evidence>
<dbReference type="Proteomes" id="UP000247152">
    <property type="component" value="Unassembled WGS sequence"/>
</dbReference>
<dbReference type="AlphaFoldDB" id="A0A317U4V0"/>
<dbReference type="EMBL" id="QHJG01000009">
    <property type="protein sequence ID" value="PWY56295.1"/>
    <property type="molecule type" value="Genomic_DNA"/>
</dbReference>
<sequence>MVLSVSLITGEVNYGTHIVFLIGRIERKLLYFIVLFVEHHQVLFQSSMKVIIGVIHQLLHRDFLNFCDQKITLDIINHDLELLFQVVLGELPVGENFLSHNRLKTR</sequence>
<name>A0A317U4V0_9GAMM</name>